<dbReference type="InterPro" id="IPR050921">
    <property type="entry name" value="T4SS_GSP_E_ATPase"/>
</dbReference>
<sequence length="352" mass="39629">MLNTKPLFKLMVDKRASDLFFTSYAPIKIKIEGQIFPVNKQMLTPEVVRQAAYGLMSQEQIEAFNEELEIDFAISEPGLGRFRINVFHQRGNPAMVLRYITADMPRLDDLGLPEILKDLMMLKRGLLLMVGATGSGKSTTLASMINYRNEHSSDHIITIEDPIEFLHSNKKSIVNQREVGLDTKSYARALRSAMRAAPDVLLIGEIRDRETMESAIMLSGTGHLVLATLHANNAAETLDRIINMFPRDQHTQIFLDLSQYLRAIMAQRLVPGKNKRRVAAVELLINTPHVQELIKKGDVLGAKEALRTSSEKGMQHFDTALYELYRAGRITMEDALAYADSRTNLEAKINFG</sequence>
<comment type="similarity">
    <text evidence="1">Belongs to the GSP E family.</text>
</comment>
<evidence type="ECO:0000259" key="2">
    <source>
        <dbReference type="PROSITE" id="PS00662"/>
    </source>
</evidence>
<dbReference type="Gene3D" id="3.30.450.90">
    <property type="match status" value="1"/>
</dbReference>
<accession>A0A127F856</accession>
<dbReference type="GO" id="GO:0016887">
    <property type="term" value="F:ATP hydrolysis activity"/>
    <property type="evidence" value="ECO:0007669"/>
    <property type="project" value="InterPro"/>
</dbReference>
<dbReference type="OrthoDB" id="6189814at2"/>
<dbReference type="GO" id="GO:0005524">
    <property type="term" value="F:ATP binding"/>
    <property type="evidence" value="ECO:0007669"/>
    <property type="project" value="InterPro"/>
</dbReference>
<keyword evidence="4" id="KW-1185">Reference proteome</keyword>
<dbReference type="InterPro" id="IPR006321">
    <property type="entry name" value="PilT/PilU"/>
</dbReference>
<dbReference type="PANTHER" id="PTHR30486">
    <property type="entry name" value="TWITCHING MOTILITY PROTEIN PILT"/>
    <property type="match status" value="1"/>
</dbReference>
<dbReference type="InterPro" id="IPR027417">
    <property type="entry name" value="P-loop_NTPase"/>
</dbReference>
<dbReference type="PROSITE" id="PS00662">
    <property type="entry name" value="T2SP_E"/>
    <property type="match status" value="1"/>
</dbReference>
<dbReference type="Proteomes" id="UP000070250">
    <property type="component" value="Chromosome"/>
</dbReference>
<dbReference type="SMART" id="SM00382">
    <property type="entry name" value="AAA"/>
    <property type="match status" value="1"/>
</dbReference>
<dbReference type="EMBL" id="CP011971">
    <property type="protein sequence ID" value="AMN45785.1"/>
    <property type="molecule type" value="Genomic_DNA"/>
</dbReference>
<evidence type="ECO:0000313" key="3">
    <source>
        <dbReference type="EMBL" id="AMN45785.1"/>
    </source>
</evidence>
<dbReference type="PATRIC" id="fig|465721.4.peg.310"/>
<dbReference type="STRING" id="465721.ACG33_01415"/>
<feature type="domain" description="Bacterial type II secretion system protein E" evidence="2">
    <location>
        <begin position="194"/>
        <end position="208"/>
    </location>
</feature>
<dbReference type="InterPro" id="IPR003593">
    <property type="entry name" value="AAA+_ATPase"/>
</dbReference>
<gene>
    <name evidence="3" type="ORF">ACG33_01415</name>
</gene>
<dbReference type="InterPro" id="IPR001482">
    <property type="entry name" value="T2SS/T4SS_dom"/>
</dbReference>
<protein>
    <submittedName>
        <fullName evidence="3">Twitching motility protein PilU</fullName>
    </submittedName>
</protein>
<dbReference type="Pfam" id="PF00437">
    <property type="entry name" value="T2SSE"/>
    <property type="match status" value="1"/>
</dbReference>
<evidence type="ECO:0000313" key="4">
    <source>
        <dbReference type="Proteomes" id="UP000070250"/>
    </source>
</evidence>
<dbReference type="Gene3D" id="3.40.50.300">
    <property type="entry name" value="P-loop containing nucleotide triphosphate hydrolases"/>
    <property type="match status" value="1"/>
</dbReference>
<dbReference type="NCBIfam" id="TIGR01420">
    <property type="entry name" value="pilT_fam"/>
    <property type="match status" value="1"/>
</dbReference>
<dbReference type="SUPFAM" id="SSF52540">
    <property type="entry name" value="P-loop containing nucleoside triphosphate hydrolases"/>
    <property type="match status" value="1"/>
</dbReference>
<dbReference type="PANTHER" id="PTHR30486:SF12">
    <property type="entry name" value="TYPE IV PILUS ATPASE PILU"/>
    <property type="match status" value="1"/>
</dbReference>
<evidence type="ECO:0000256" key="1">
    <source>
        <dbReference type="ARBA" id="ARBA00006611"/>
    </source>
</evidence>
<name>A0A127F856_STEDE</name>
<dbReference type="CDD" id="cd01131">
    <property type="entry name" value="PilT"/>
    <property type="match status" value="1"/>
</dbReference>
<organism evidence="3 4">
    <name type="scientific">Steroidobacter denitrificans</name>
    <dbReference type="NCBI Taxonomy" id="465721"/>
    <lineage>
        <taxon>Bacteria</taxon>
        <taxon>Pseudomonadati</taxon>
        <taxon>Pseudomonadota</taxon>
        <taxon>Gammaproteobacteria</taxon>
        <taxon>Steroidobacterales</taxon>
        <taxon>Steroidobacteraceae</taxon>
        <taxon>Steroidobacter</taxon>
    </lineage>
</organism>
<proteinExistence type="inferred from homology"/>
<reference evidence="3 4" key="1">
    <citation type="submission" date="2015-06" db="EMBL/GenBank/DDBJ databases">
        <title>A Comprehensive Approach to Explore the Metabolic and Phylogenetic Diversity of Bacterial Steroid Degradation in the Environment: Testosterone as an Example.</title>
        <authorList>
            <person name="Yang F.-C."/>
            <person name="Chen Y.-L."/>
            <person name="Yu C.-P."/>
            <person name="Tang S.-L."/>
            <person name="Wang P.-H."/>
            <person name="Ismail W."/>
            <person name="Wang C.-H."/>
            <person name="Yang C.-Y."/>
            <person name="Chiang Y.-R."/>
        </authorList>
    </citation>
    <scope>NUCLEOTIDE SEQUENCE [LARGE SCALE GENOMIC DNA]</scope>
    <source>
        <strain evidence="3 4">DSM 18526</strain>
    </source>
</reference>
<dbReference type="AlphaFoldDB" id="A0A127F856"/>
<dbReference type="KEGG" id="sdf:ACG33_01415"/>